<reference evidence="2 3" key="1">
    <citation type="submission" date="2016-10" db="EMBL/GenBank/DDBJ databases">
        <authorList>
            <person name="de Groot N.N."/>
        </authorList>
    </citation>
    <scope>NUCLEOTIDE SEQUENCE [LARGE SCALE GENOMIC DNA]</scope>
    <source>
        <strain evidence="2 3">CGMCC 4.5739</strain>
    </source>
</reference>
<protein>
    <submittedName>
        <fullName evidence="2">Uncharacterized protein</fullName>
    </submittedName>
</protein>
<dbReference type="EMBL" id="FOLM01000027">
    <property type="protein sequence ID" value="SFD74976.1"/>
    <property type="molecule type" value="Genomic_DNA"/>
</dbReference>
<organism evidence="2 3">
    <name type="scientific">Streptomyces aidingensis</name>
    <dbReference type="NCBI Taxonomy" id="910347"/>
    <lineage>
        <taxon>Bacteria</taxon>
        <taxon>Bacillati</taxon>
        <taxon>Actinomycetota</taxon>
        <taxon>Actinomycetes</taxon>
        <taxon>Kitasatosporales</taxon>
        <taxon>Streptomycetaceae</taxon>
        <taxon>Streptomyces</taxon>
    </lineage>
</organism>
<evidence type="ECO:0000256" key="1">
    <source>
        <dbReference type="SAM" id="Phobius"/>
    </source>
</evidence>
<accession>A0A1I1UW34</accession>
<proteinExistence type="predicted"/>
<dbReference type="RefSeq" id="WP_093841633.1">
    <property type="nucleotide sequence ID" value="NZ_FOLM01000027.1"/>
</dbReference>
<sequence>MADNAAQGKDGTAQNKNDNFDLSLPLPEEGGVVFVAAGLCALLLALIYLGAMTYTLVDYRSWPDPAAFFTSAAFAAVALISVLVHLYGEAEIVVSLAPRVAMWSTCVVLAGVQLVASTLGAAEFSMSAFIGVVAILGVLGFGELAGHVLADS</sequence>
<evidence type="ECO:0000313" key="2">
    <source>
        <dbReference type="EMBL" id="SFD74976.1"/>
    </source>
</evidence>
<dbReference type="Proteomes" id="UP000199207">
    <property type="component" value="Unassembled WGS sequence"/>
</dbReference>
<feature type="transmembrane region" description="Helical" evidence="1">
    <location>
        <begin position="66"/>
        <end position="88"/>
    </location>
</feature>
<feature type="transmembrane region" description="Helical" evidence="1">
    <location>
        <begin position="129"/>
        <end position="150"/>
    </location>
</feature>
<keyword evidence="1" id="KW-0472">Membrane</keyword>
<keyword evidence="1" id="KW-1133">Transmembrane helix</keyword>
<keyword evidence="1" id="KW-0812">Transmembrane</keyword>
<name>A0A1I1UW34_9ACTN</name>
<dbReference type="OrthoDB" id="4346036at2"/>
<gene>
    <name evidence="2" type="ORF">SAMN05421773_12743</name>
</gene>
<keyword evidence="3" id="KW-1185">Reference proteome</keyword>
<feature type="transmembrane region" description="Helical" evidence="1">
    <location>
        <begin position="32"/>
        <end position="54"/>
    </location>
</feature>
<evidence type="ECO:0000313" key="3">
    <source>
        <dbReference type="Proteomes" id="UP000199207"/>
    </source>
</evidence>
<dbReference type="AlphaFoldDB" id="A0A1I1UW34"/>
<feature type="transmembrane region" description="Helical" evidence="1">
    <location>
        <begin position="100"/>
        <end position="122"/>
    </location>
</feature>